<proteinExistence type="predicted"/>
<dbReference type="EMBL" id="BHZD01000001">
    <property type="protein sequence ID" value="GCD40619.1"/>
    <property type="molecule type" value="Genomic_DNA"/>
</dbReference>
<keyword evidence="2" id="KW-1185">Reference proteome</keyword>
<evidence type="ECO:0000313" key="1">
    <source>
        <dbReference type="EMBL" id="GCD40619.1"/>
    </source>
</evidence>
<dbReference type="InterPro" id="IPR045441">
    <property type="entry name" value="DUF6506"/>
</dbReference>
<name>A0A401VU92_STREY</name>
<evidence type="ECO:0000313" key="2">
    <source>
        <dbReference type="Proteomes" id="UP000286746"/>
    </source>
</evidence>
<sequence>MALDAFGFLFTGRGLDPDRDRSVIERDGFRAVMVGMADPSQAPEVAAALVDEGIQLIELCGGFGPVWTAKVIEATKSRVPVGSVGYGPESIDGMAALFPPQAD</sequence>
<comment type="caution">
    <text evidence="1">The sequence shown here is derived from an EMBL/GenBank/DDBJ whole genome shotgun (WGS) entry which is preliminary data.</text>
</comment>
<accession>A0A401VU92</accession>
<dbReference type="AlphaFoldDB" id="A0A401VU92"/>
<reference evidence="1 2" key="1">
    <citation type="submission" date="2018-11" db="EMBL/GenBank/DDBJ databases">
        <title>Whole genome sequence of Streptomyces paromomycinus NBRC 15454(T).</title>
        <authorList>
            <person name="Komaki H."/>
            <person name="Tamura T."/>
        </authorList>
    </citation>
    <scope>NUCLEOTIDE SEQUENCE [LARGE SCALE GENOMIC DNA]</scope>
    <source>
        <strain evidence="1 2">NBRC 15454</strain>
    </source>
</reference>
<dbReference type="Pfam" id="PF20116">
    <property type="entry name" value="DUF6506"/>
    <property type="match status" value="1"/>
</dbReference>
<organism evidence="1 2">
    <name type="scientific">Streptomyces paromomycinus</name>
    <name type="common">Streptomyces rimosus subsp. paromomycinus</name>
    <dbReference type="NCBI Taxonomy" id="92743"/>
    <lineage>
        <taxon>Bacteria</taxon>
        <taxon>Bacillati</taxon>
        <taxon>Actinomycetota</taxon>
        <taxon>Actinomycetes</taxon>
        <taxon>Kitasatosporales</taxon>
        <taxon>Streptomycetaceae</taxon>
        <taxon>Streptomyces</taxon>
    </lineage>
</organism>
<protein>
    <submittedName>
        <fullName evidence="1">Uncharacterized protein</fullName>
    </submittedName>
</protein>
<dbReference type="RefSeq" id="WP_050509968.1">
    <property type="nucleotide sequence ID" value="NZ_BHZD01000001.1"/>
</dbReference>
<dbReference type="Proteomes" id="UP000286746">
    <property type="component" value="Unassembled WGS sequence"/>
</dbReference>
<gene>
    <name evidence="1" type="ORF">GKJPGBOP_00272</name>
</gene>